<dbReference type="OrthoDB" id="7802453at2"/>
<sequence>MQIKGEIETFKESADGAIRKHQREVDYDSKEMTIEMVVDKYKDGLGTDENELFVPDYQRDFVWSERNQSRLIESLIIGLPIPHVFIADIQSDDPDLDGRVEIVDGSQRIRTLHAFLSDQLVLQGLQLIPQLNGFHFTDLPTSRQRRFNRISIRIIELSNCTEDTRRDLFERINTGSDELKDMEVRKGSKYGNSRLYSEVITVCADYQVFSEVVPLSAPKIKRGENLEFILRFFAYLNKYQNFDHSVREFLDSYLKAESEKTNEEIKEMISIFNRTMNFAKENLPFGFRKTQTAKTTPRVRFEALAVGIALALREKSDLNPDNISEWLFSEDFKALTTGDASNSKPRVVSRIEYVRDKLLGD</sequence>
<dbReference type="PANTHER" id="PTHR39639">
    <property type="entry name" value="CHROMOSOME 16, WHOLE GENOME SHOTGUN SEQUENCE"/>
    <property type="match status" value="1"/>
</dbReference>
<protein>
    <recommendedName>
        <fullName evidence="1">GmrSD restriction endonucleases N-terminal domain-containing protein</fullName>
    </recommendedName>
</protein>
<organism evidence="2 3">
    <name type="scientific">Marinomonas primoryensis</name>
    <dbReference type="NCBI Taxonomy" id="178399"/>
    <lineage>
        <taxon>Bacteria</taxon>
        <taxon>Pseudomonadati</taxon>
        <taxon>Pseudomonadota</taxon>
        <taxon>Gammaproteobacteria</taxon>
        <taxon>Oceanospirillales</taxon>
        <taxon>Oceanospirillaceae</taxon>
        <taxon>Marinomonas</taxon>
    </lineage>
</organism>
<gene>
    <name evidence="2" type="ORF">A8139_00920</name>
</gene>
<evidence type="ECO:0000313" key="2">
    <source>
        <dbReference type="EMBL" id="AWY02241.1"/>
    </source>
</evidence>
<dbReference type="InterPro" id="IPR004919">
    <property type="entry name" value="GmrSD_N"/>
</dbReference>
<reference evidence="2 3" key="1">
    <citation type="submission" date="2016-06" db="EMBL/GenBank/DDBJ databases">
        <title>The sequenced genome of the ice-adhering bacterium Marinomonas primoryensis, from Antarctica.</title>
        <authorList>
            <person name="Graham L."/>
            <person name="Vance T.D.R."/>
            <person name="Davies P.L."/>
        </authorList>
    </citation>
    <scope>NUCLEOTIDE SEQUENCE [LARGE SCALE GENOMIC DNA]</scope>
    <source>
        <strain evidence="2 3">AceL</strain>
    </source>
</reference>
<dbReference type="Pfam" id="PF03235">
    <property type="entry name" value="GmrSD_N"/>
    <property type="match status" value="1"/>
</dbReference>
<accession>A0A2Z4PX78</accession>
<dbReference type="Proteomes" id="UP000249898">
    <property type="component" value="Chromosome"/>
</dbReference>
<evidence type="ECO:0000259" key="1">
    <source>
        <dbReference type="Pfam" id="PF03235"/>
    </source>
</evidence>
<dbReference type="AlphaFoldDB" id="A0A2Z4PX78"/>
<dbReference type="PANTHER" id="PTHR39639:SF1">
    <property type="entry name" value="DUF262 DOMAIN-CONTAINING PROTEIN"/>
    <property type="match status" value="1"/>
</dbReference>
<dbReference type="EMBL" id="CP016181">
    <property type="protein sequence ID" value="AWY02241.1"/>
    <property type="molecule type" value="Genomic_DNA"/>
</dbReference>
<feature type="domain" description="GmrSD restriction endonucleases N-terminal" evidence="1">
    <location>
        <begin position="44"/>
        <end position="186"/>
    </location>
</feature>
<evidence type="ECO:0000313" key="3">
    <source>
        <dbReference type="Proteomes" id="UP000249898"/>
    </source>
</evidence>
<name>A0A2Z4PX78_9GAMM</name>
<proteinExistence type="predicted"/>